<gene>
    <name evidence="2" type="ORF">K503DRAFT_483236</name>
</gene>
<organism evidence="2 3">
    <name type="scientific">Rhizopogon vinicolor AM-OR11-026</name>
    <dbReference type="NCBI Taxonomy" id="1314800"/>
    <lineage>
        <taxon>Eukaryota</taxon>
        <taxon>Fungi</taxon>
        <taxon>Dikarya</taxon>
        <taxon>Basidiomycota</taxon>
        <taxon>Agaricomycotina</taxon>
        <taxon>Agaricomycetes</taxon>
        <taxon>Agaricomycetidae</taxon>
        <taxon>Boletales</taxon>
        <taxon>Suillineae</taxon>
        <taxon>Rhizopogonaceae</taxon>
        <taxon>Rhizopogon</taxon>
    </lineage>
</organism>
<dbReference type="AlphaFoldDB" id="A0A1B7MMR9"/>
<proteinExistence type="predicted"/>
<dbReference type="Proteomes" id="UP000092154">
    <property type="component" value="Unassembled WGS sequence"/>
</dbReference>
<evidence type="ECO:0000313" key="3">
    <source>
        <dbReference type="Proteomes" id="UP000092154"/>
    </source>
</evidence>
<sequence>MKMFSISIQIRLPKEFKHFARERQQFLEAEYKAQMQGWLTPPPLYSSLMQTLPTSPEHTPRIGVQALQEPQDILPVVSVLSRRPHAQKSSSSAPQYMFSQPNNAVSTSNDAPASPLTELQRLLSVENALDMEHDRALFHATLRSGISARSDVEMLRVPEVSPREAPEALKALRRAEALSREREANMWQGGAAIGGLERVHGEWHRGPDEVE</sequence>
<protein>
    <submittedName>
        <fullName evidence="2">Uncharacterized protein</fullName>
    </submittedName>
</protein>
<keyword evidence="3" id="KW-1185">Reference proteome</keyword>
<feature type="region of interest" description="Disordered" evidence="1">
    <location>
        <begin position="84"/>
        <end position="111"/>
    </location>
</feature>
<dbReference type="InParanoid" id="A0A1B7MMR9"/>
<evidence type="ECO:0000313" key="2">
    <source>
        <dbReference type="EMBL" id="OAX33918.1"/>
    </source>
</evidence>
<evidence type="ECO:0000256" key="1">
    <source>
        <dbReference type="SAM" id="MobiDB-lite"/>
    </source>
</evidence>
<dbReference type="EMBL" id="KV448684">
    <property type="protein sequence ID" value="OAX33918.1"/>
    <property type="molecule type" value="Genomic_DNA"/>
</dbReference>
<dbReference type="OrthoDB" id="1668230at2759"/>
<name>A0A1B7MMR9_9AGAM</name>
<reference evidence="2 3" key="1">
    <citation type="submission" date="2016-06" db="EMBL/GenBank/DDBJ databases">
        <title>Comparative genomics of the ectomycorrhizal sister species Rhizopogon vinicolor and Rhizopogon vesiculosus (Basidiomycota: Boletales) reveals a divergence of the mating type B locus.</title>
        <authorList>
            <consortium name="DOE Joint Genome Institute"/>
            <person name="Mujic A.B."/>
            <person name="Kuo A."/>
            <person name="Tritt A."/>
            <person name="Lipzen A."/>
            <person name="Chen C."/>
            <person name="Johnson J."/>
            <person name="Sharma A."/>
            <person name="Barry K."/>
            <person name="Grigoriev I.V."/>
            <person name="Spatafora J.W."/>
        </authorList>
    </citation>
    <scope>NUCLEOTIDE SEQUENCE [LARGE SCALE GENOMIC DNA]</scope>
    <source>
        <strain evidence="2 3">AM-OR11-026</strain>
    </source>
</reference>
<accession>A0A1B7MMR9</accession>
<feature type="compositionally biased region" description="Polar residues" evidence="1">
    <location>
        <begin position="87"/>
        <end position="111"/>
    </location>
</feature>